<dbReference type="InterPro" id="IPR001584">
    <property type="entry name" value="Integrase_cat-core"/>
</dbReference>
<dbReference type="GO" id="GO:0003964">
    <property type="term" value="F:RNA-directed DNA polymerase activity"/>
    <property type="evidence" value="ECO:0007669"/>
    <property type="project" value="UniProtKB-EC"/>
</dbReference>
<dbReference type="GO" id="GO:0008270">
    <property type="term" value="F:zinc ion binding"/>
    <property type="evidence" value="ECO:0007669"/>
    <property type="project" value="InterPro"/>
</dbReference>
<dbReference type="InterPro" id="IPR013103">
    <property type="entry name" value="RVT_2"/>
</dbReference>
<comment type="caution">
    <text evidence="10">The sequence shown here is derived from an EMBL/GenBank/DDBJ whole genome shotgun (WGS) entry which is preliminary data.</text>
</comment>
<accession>A0A9Q3HX41</accession>
<dbReference type="PANTHER" id="PTHR42648:SF24">
    <property type="entry name" value="INTEGRASE CATALYTIC DOMAIN-CONTAINING PROTEIN"/>
    <property type="match status" value="1"/>
</dbReference>
<name>A0A9Q3HX41_9BASI</name>
<gene>
    <name evidence="10" type="ORF">O181_061006</name>
</gene>
<evidence type="ECO:0000256" key="2">
    <source>
        <dbReference type="ARBA" id="ARBA00022664"/>
    </source>
</evidence>
<dbReference type="EMBL" id="AVOT02028712">
    <property type="protein sequence ID" value="MBW0521291.1"/>
    <property type="molecule type" value="Genomic_DNA"/>
</dbReference>
<evidence type="ECO:0000256" key="8">
    <source>
        <dbReference type="ARBA" id="ARBA00049244"/>
    </source>
</evidence>
<reference evidence="10" key="1">
    <citation type="submission" date="2021-03" db="EMBL/GenBank/DDBJ databases">
        <title>Draft genome sequence of rust myrtle Austropuccinia psidii MF-1, a brazilian biotype.</title>
        <authorList>
            <person name="Quecine M.C."/>
            <person name="Pachon D.M.R."/>
            <person name="Bonatelli M.L."/>
            <person name="Correr F.H."/>
            <person name="Franceschini L.M."/>
            <person name="Leite T.F."/>
            <person name="Margarido G.R.A."/>
            <person name="Almeida C.A."/>
            <person name="Ferrarezi J.A."/>
            <person name="Labate C.A."/>
        </authorList>
    </citation>
    <scope>NUCLEOTIDE SEQUENCE</scope>
    <source>
        <strain evidence="10">MF-1</strain>
    </source>
</reference>
<dbReference type="InterPro" id="IPR036875">
    <property type="entry name" value="Znf_CCHC_sf"/>
</dbReference>
<evidence type="ECO:0000256" key="1">
    <source>
        <dbReference type="ARBA" id="ARBA00022578"/>
    </source>
</evidence>
<keyword evidence="3" id="KW-0645">Protease</keyword>
<evidence type="ECO:0000313" key="10">
    <source>
        <dbReference type="EMBL" id="MBW0521291.1"/>
    </source>
</evidence>
<dbReference type="Pfam" id="PF22936">
    <property type="entry name" value="Pol_BBD"/>
    <property type="match status" value="1"/>
</dbReference>
<dbReference type="InterPro" id="IPR054722">
    <property type="entry name" value="PolX-like_BBD"/>
</dbReference>
<dbReference type="SUPFAM" id="SSF57756">
    <property type="entry name" value="Retrovirus zinc finger-like domains"/>
    <property type="match status" value="1"/>
</dbReference>
<evidence type="ECO:0000259" key="9">
    <source>
        <dbReference type="PROSITE" id="PS50994"/>
    </source>
</evidence>
<proteinExistence type="predicted"/>
<evidence type="ECO:0000256" key="5">
    <source>
        <dbReference type="ARBA" id="ARBA00022801"/>
    </source>
</evidence>
<keyword evidence="4" id="KW-0479">Metal-binding</keyword>
<dbReference type="Gene3D" id="3.30.420.10">
    <property type="entry name" value="Ribonuclease H-like superfamily/Ribonuclease H"/>
    <property type="match status" value="1"/>
</dbReference>
<evidence type="ECO:0000256" key="7">
    <source>
        <dbReference type="ARBA" id="ARBA00048173"/>
    </source>
</evidence>
<evidence type="ECO:0000313" key="11">
    <source>
        <dbReference type="Proteomes" id="UP000765509"/>
    </source>
</evidence>
<comment type="catalytic activity">
    <reaction evidence="8">
        <text>DNA(n) + a 2'-deoxyribonucleoside 5'-triphosphate = DNA(n+1) + diphosphate</text>
        <dbReference type="Rhea" id="RHEA:22508"/>
        <dbReference type="Rhea" id="RHEA-COMP:17339"/>
        <dbReference type="Rhea" id="RHEA-COMP:17340"/>
        <dbReference type="ChEBI" id="CHEBI:33019"/>
        <dbReference type="ChEBI" id="CHEBI:61560"/>
        <dbReference type="ChEBI" id="CHEBI:173112"/>
        <dbReference type="EC" id="2.7.7.7"/>
    </reaction>
</comment>
<keyword evidence="5" id="KW-0378">Hydrolase</keyword>
<evidence type="ECO:0000256" key="4">
    <source>
        <dbReference type="ARBA" id="ARBA00022723"/>
    </source>
</evidence>
<evidence type="ECO:0000256" key="6">
    <source>
        <dbReference type="ARBA" id="ARBA00022884"/>
    </source>
</evidence>
<protein>
    <recommendedName>
        <fullName evidence="9">Integrase catalytic domain-containing protein</fullName>
    </recommendedName>
</protein>
<dbReference type="InterPro" id="IPR012337">
    <property type="entry name" value="RNaseH-like_sf"/>
</dbReference>
<dbReference type="PANTHER" id="PTHR42648">
    <property type="entry name" value="TRANSPOSASE, PUTATIVE-RELATED"/>
    <property type="match status" value="1"/>
</dbReference>
<dbReference type="GO" id="GO:0006397">
    <property type="term" value="P:mRNA processing"/>
    <property type="evidence" value="ECO:0007669"/>
    <property type="project" value="UniProtKB-KW"/>
</dbReference>
<keyword evidence="2" id="KW-0507">mRNA processing</keyword>
<comment type="catalytic activity">
    <reaction evidence="7">
        <text>DNA(n) + a 2'-deoxyribonucleoside 5'-triphosphate = DNA(n+1) + diphosphate</text>
        <dbReference type="Rhea" id="RHEA:22508"/>
        <dbReference type="Rhea" id="RHEA-COMP:17339"/>
        <dbReference type="Rhea" id="RHEA-COMP:17340"/>
        <dbReference type="ChEBI" id="CHEBI:33019"/>
        <dbReference type="ChEBI" id="CHEBI:61560"/>
        <dbReference type="ChEBI" id="CHEBI:173112"/>
        <dbReference type="EC" id="2.7.7.49"/>
    </reaction>
</comment>
<dbReference type="Pfam" id="PF25597">
    <property type="entry name" value="SH3_retrovirus"/>
    <property type="match status" value="1"/>
</dbReference>
<keyword evidence="11" id="KW-1185">Reference proteome</keyword>
<organism evidence="10 11">
    <name type="scientific">Austropuccinia psidii MF-1</name>
    <dbReference type="NCBI Taxonomy" id="1389203"/>
    <lineage>
        <taxon>Eukaryota</taxon>
        <taxon>Fungi</taxon>
        <taxon>Dikarya</taxon>
        <taxon>Basidiomycota</taxon>
        <taxon>Pucciniomycotina</taxon>
        <taxon>Pucciniomycetes</taxon>
        <taxon>Pucciniales</taxon>
        <taxon>Sphaerophragmiaceae</taxon>
        <taxon>Austropuccinia</taxon>
    </lineage>
</organism>
<dbReference type="InterPro" id="IPR036397">
    <property type="entry name" value="RNaseH_sf"/>
</dbReference>
<keyword evidence="1" id="KW-0815">Transposition</keyword>
<dbReference type="AlphaFoldDB" id="A0A9Q3HX41"/>
<dbReference type="GO" id="GO:0032196">
    <property type="term" value="P:transposition"/>
    <property type="evidence" value="ECO:0007669"/>
    <property type="project" value="UniProtKB-KW"/>
</dbReference>
<dbReference type="PROSITE" id="PS50994">
    <property type="entry name" value="INTEGRASE"/>
    <property type="match status" value="1"/>
</dbReference>
<dbReference type="GO" id="GO:0008233">
    <property type="term" value="F:peptidase activity"/>
    <property type="evidence" value="ECO:0007669"/>
    <property type="project" value="UniProtKB-KW"/>
</dbReference>
<dbReference type="GO" id="GO:0003887">
    <property type="term" value="F:DNA-directed DNA polymerase activity"/>
    <property type="evidence" value="ECO:0007669"/>
    <property type="project" value="UniProtKB-EC"/>
</dbReference>
<feature type="domain" description="Integrase catalytic" evidence="9">
    <location>
        <begin position="272"/>
        <end position="436"/>
    </location>
</feature>
<dbReference type="GO" id="GO:0015074">
    <property type="term" value="P:DNA integration"/>
    <property type="evidence" value="ECO:0007669"/>
    <property type="project" value="InterPro"/>
</dbReference>
<sequence length="1014" mass="114967">MDSRMTTNSNFQIRANEVLQVAQCFQKRLATSNTLTTNPINIMAASGYHQRSFNQNPPIPGKKPAVNRIPLNQQSKLWARYHLSPRFLCLHCYEWGHWAQDCQQKKKGLPAIEDPRKKNPNTTLKKSTVFSHPCIAEMEMEDEDPFIALVQQASGDEMLVLLDSGATHHVASNIHLFNDYQKVDMSLSVASAKCHSVIGKGTINLECQSGKLRLTGVFHCPAIPSIVISLVNSIKIYPNCYIDDFPIYRFGQLDACKVSTAHLPLVTPSRLIVNNPGDVVVADLMGPFPISFDKKSYAMIIQDHHSSLATLYPLRQKSKAPQAIIEWINKFNNLTNFHVKQLRTDNAGEFTSRVFAEALKARGIVHETIIPYEHHQAGKIERTNRTIAEAARSMLIDLGLNVEMWPYAFRHAVWVFNRVLHADNKKTPYEIFMGRKPDLSSLRAFGCKAYVHNMTHRKDLTPKAKELSFLGIAEDAKGWIFWDDKQRSLIRSSSAVFDERSGLPETGQMTEVCNIQITNLLDPSMIQEVEDQDQSLEVMTLVAVLDGDSPRTYHEAMKSEDTKSWKKAMEEELEAITRMGVWEEVDAQQHHHVLGSRWVFATKRNQNGEVIRYKARVVVQGHQQIKGLEFEETFAPTPTFTSLRCYLLLPPHCSGRWQHLTSPRHICTSGQCLWQHLQEILSKIGFSANQEDQSTYIYDKGGEKALLWIHVDDGVLTASSAKLIARLKIELQPRLLLKWDVDIHSIVGITVCKVGNTFYLSQPKLINKICDSHPCNIKAEQPLPEMDLESGPATCLNKAYLSRIGMLLYLAQATRPDIMFSVNYLARFSMNTSPKHWAALNHLINYIRGTQVKTLEMGSRKEEEGLTMYVDTNWGGEASRSQHRFVGFLWGSPVAWNSRRQSCVASSTCQAEYMALLFAARAGMWISQAVKLAFPDVMPTLISDSKVAIKIAENSGSRKNSRHIQREFHLVNKLLTKKFVTITWINSENQRADIFTKKLGKLKVKKFNYRLFSG</sequence>
<dbReference type="Proteomes" id="UP000765509">
    <property type="component" value="Unassembled WGS sequence"/>
</dbReference>
<dbReference type="GO" id="GO:0006508">
    <property type="term" value="P:proteolysis"/>
    <property type="evidence" value="ECO:0007669"/>
    <property type="project" value="UniProtKB-KW"/>
</dbReference>
<dbReference type="SUPFAM" id="SSF53098">
    <property type="entry name" value="Ribonuclease H-like"/>
    <property type="match status" value="1"/>
</dbReference>
<dbReference type="GO" id="GO:0005634">
    <property type="term" value="C:nucleus"/>
    <property type="evidence" value="ECO:0007669"/>
    <property type="project" value="UniProtKB-ARBA"/>
</dbReference>
<dbReference type="OrthoDB" id="3251181at2759"/>
<dbReference type="Pfam" id="PF07727">
    <property type="entry name" value="RVT_2"/>
    <property type="match status" value="1"/>
</dbReference>
<dbReference type="Pfam" id="PF00665">
    <property type="entry name" value="rve"/>
    <property type="match status" value="1"/>
</dbReference>
<dbReference type="GO" id="GO:0003723">
    <property type="term" value="F:RNA binding"/>
    <property type="evidence" value="ECO:0007669"/>
    <property type="project" value="UniProtKB-KW"/>
</dbReference>
<evidence type="ECO:0000256" key="3">
    <source>
        <dbReference type="ARBA" id="ARBA00022670"/>
    </source>
</evidence>
<dbReference type="CDD" id="cd09272">
    <property type="entry name" value="RNase_HI_RT_Ty1"/>
    <property type="match status" value="1"/>
</dbReference>
<keyword evidence="6" id="KW-0694">RNA-binding</keyword>
<dbReference type="InterPro" id="IPR057670">
    <property type="entry name" value="SH3_retrovirus"/>
</dbReference>
<dbReference type="InterPro" id="IPR039537">
    <property type="entry name" value="Retrotran_Ty1/copia-like"/>
</dbReference>